<dbReference type="OrthoDB" id="2660621at2759"/>
<accession>A0A0C9VU45</accession>
<dbReference type="Gene3D" id="2.80.10.50">
    <property type="match status" value="1"/>
</dbReference>
<evidence type="ECO:0008006" key="3">
    <source>
        <dbReference type="Google" id="ProtNLM"/>
    </source>
</evidence>
<dbReference type="EMBL" id="KN839861">
    <property type="protein sequence ID" value="KIJ61535.1"/>
    <property type="molecule type" value="Genomic_DNA"/>
</dbReference>
<gene>
    <name evidence="1" type="ORF">HYDPIDRAFT_115682</name>
</gene>
<reference evidence="1 2" key="1">
    <citation type="submission" date="2014-04" db="EMBL/GenBank/DDBJ databases">
        <title>Evolutionary Origins and Diversification of the Mycorrhizal Mutualists.</title>
        <authorList>
            <consortium name="DOE Joint Genome Institute"/>
            <consortium name="Mycorrhizal Genomics Consortium"/>
            <person name="Kohler A."/>
            <person name="Kuo A."/>
            <person name="Nagy L.G."/>
            <person name="Floudas D."/>
            <person name="Copeland A."/>
            <person name="Barry K.W."/>
            <person name="Cichocki N."/>
            <person name="Veneault-Fourrey C."/>
            <person name="LaButti K."/>
            <person name="Lindquist E.A."/>
            <person name="Lipzen A."/>
            <person name="Lundell T."/>
            <person name="Morin E."/>
            <person name="Murat C."/>
            <person name="Riley R."/>
            <person name="Ohm R."/>
            <person name="Sun H."/>
            <person name="Tunlid A."/>
            <person name="Henrissat B."/>
            <person name="Grigoriev I.V."/>
            <person name="Hibbett D.S."/>
            <person name="Martin F."/>
        </authorList>
    </citation>
    <scope>NUCLEOTIDE SEQUENCE [LARGE SCALE GENOMIC DNA]</scope>
    <source>
        <strain evidence="1 2">MD-312</strain>
    </source>
</reference>
<dbReference type="AlphaFoldDB" id="A0A0C9VU45"/>
<sequence>MSVNFHVPPGTYVVMDAATHTYLNVLNSVSPNGAIVCSVGNHAGNDIWNIMPTETHQLTIQSYGTGDFLSVNAGKVVTSTTIYPWSLIENKDFPYAFSMVDARTGQALRVGSYLNGAPVTLVDYNEEDPNQAWFFVGKEPTSDIP</sequence>
<keyword evidence="2" id="KW-1185">Reference proteome</keyword>
<dbReference type="HOGENOM" id="CLU_149477_0_0_1"/>
<protein>
    <recommendedName>
        <fullName evidence="3">Ricin B lectin domain-containing protein</fullName>
    </recommendedName>
</protein>
<dbReference type="SUPFAM" id="SSF50370">
    <property type="entry name" value="Ricin B-like lectins"/>
    <property type="match status" value="1"/>
</dbReference>
<name>A0A0C9VU45_9AGAM</name>
<organism evidence="1 2">
    <name type="scientific">Hydnomerulius pinastri MD-312</name>
    <dbReference type="NCBI Taxonomy" id="994086"/>
    <lineage>
        <taxon>Eukaryota</taxon>
        <taxon>Fungi</taxon>
        <taxon>Dikarya</taxon>
        <taxon>Basidiomycota</taxon>
        <taxon>Agaricomycotina</taxon>
        <taxon>Agaricomycetes</taxon>
        <taxon>Agaricomycetidae</taxon>
        <taxon>Boletales</taxon>
        <taxon>Boletales incertae sedis</taxon>
        <taxon>Leucogyrophana</taxon>
    </lineage>
</organism>
<proteinExistence type="predicted"/>
<evidence type="ECO:0000313" key="1">
    <source>
        <dbReference type="EMBL" id="KIJ61535.1"/>
    </source>
</evidence>
<dbReference type="InterPro" id="IPR035992">
    <property type="entry name" value="Ricin_B-like_lectins"/>
</dbReference>
<dbReference type="Proteomes" id="UP000053820">
    <property type="component" value="Unassembled WGS sequence"/>
</dbReference>
<evidence type="ECO:0000313" key="2">
    <source>
        <dbReference type="Proteomes" id="UP000053820"/>
    </source>
</evidence>